<accession>A0A9J6A2L1</accession>
<dbReference type="Proteomes" id="UP000824120">
    <property type="component" value="Chromosome 3"/>
</dbReference>
<keyword evidence="2" id="KW-1185">Reference proteome</keyword>
<gene>
    <name evidence="1" type="ORF">H5410_018175</name>
</gene>
<comment type="caution">
    <text evidence="1">The sequence shown here is derived from an EMBL/GenBank/DDBJ whole genome shotgun (WGS) entry which is preliminary data.</text>
</comment>
<reference evidence="1 2" key="1">
    <citation type="submission" date="2020-09" db="EMBL/GenBank/DDBJ databases">
        <title>De no assembly of potato wild relative species, Solanum commersonii.</title>
        <authorList>
            <person name="Cho K."/>
        </authorList>
    </citation>
    <scope>NUCLEOTIDE SEQUENCE [LARGE SCALE GENOMIC DNA]</scope>
    <source>
        <strain evidence="1">LZ3.2</strain>
        <tissue evidence="1">Leaf</tissue>
    </source>
</reference>
<sequence>MILNKRTPKASGKRYMESMGVEIELPHQNTTLDHETGEKWIFIHKADMLYQLIHLIMFNFVSVWRLEMDQNSISLCTLRYSLPFGVKLYIVESLFVVVRCGVQLRPVEGDSNRIPLTQIIYEDDAEYTCGTTRNKRYRGQSSVPGLKPNHVYFIDDYCESYLAYVDGGGLDMGVFN</sequence>
<proteinExistence type="predicted"/>
<protein>
    <recommendedName>
        <fullName evidence="3">DUF295 domain-containing protein</fullName>
    </recommendedName>
</protein>
<organism evidence="1 2">
    <name type="scientific">Solanum commersonii</name>
    <name type="common">Commerson's wild potato</name>
    <name type="synonym">Commerson's nightshade</name>
    <dbReference type="NCBI Taxonomy" id="4109"/>
    <lineage>
        <taxon>Eukaryota</taxon>
        <taxon>Viridiplantae</taxon>
        <taxon>Streptophyta</taxon>
        <taxon>Embryophyta</taxon>
        <taxon>Tracheophyta</taxon>
        <taxon>Spermatophyta</taxon>
        <taxon>Magnoliopsida</taxon>
        <taxon>eudicotyledons</taxon>
        <taxon>Gunneridae</taxon>
        <taxon>Pentapetalae</taxon>
        <taxon>asterids</taxon>
        <taxon>lamiids</taxon>
        <taxon>Solanales</taxon>
        <taxon>Solanaceae</taxon>
        <taxon>Solanoideae</taxon>
        <taxon>Solaneae</taxon>
        <taxon>Solanum</taxon>
    </lineage>
</organism>
<dbReference type="OrthoDB" id="642536at2759"/>
<evidence type="ECO:0000313" key="2">
    <source>
        <dbReference type="Proteomes" id="UP000824120"/>
    </source>
</evidence>
<evidence type="ECO:0000313" key="1">
    <source>
        <dbReference type="EMBL" id="KAG5618351.1"/>
    </source>
</evidence>
<name>A0A9J6A2L1_SOLCO</name>
<evidence type="ECO:0008006" key="3">
    <source>
        <dbReference type="Google" id="ProtNLM"/>
    </source>
</evidence>
<dbReference type="AlphaFoldDB" id="A0A9J6A2L1"/>
<dbReference type="EMBL" id="JACXVP010000003">
    <property type="protein sequence ID" value="KAG5618351.1"/>
    <property type="molecule type" value="Genomic_DNA"/>
</dbReference>